<comment type="similarity">
    <text evidence="3">Belongs to the TO family.</text>
</comment>
<dbReference type="GeneID" id="115876074"/>
<dbReference type="InterPro" id="IPR010562">
    <property type="entry name" value="Haemolymph_juvenile_hormone-bd"/>
</dbReference>
<evidence type="ECO:0000256" key="1">
    <source>
        <dbReference type="ARBA" id="ARBA00022729"/>
    </source>
</evidence>
<evidence type="ECO:0000313" key="6">
    <source>
        <dbReference type="RefSeq" id="XP_030747621.1"/>
    </source>
</evidence>
<evidence type="ECO:0000256" key="4">
    <source>
        <dbReference type="SAM" id="SignalP"/>
    </source>
</evidence>
<evidence type="ECO:0000256" key="3">
    <source>
        <dbReference type="ARBA" id="ARBA00060902"/>
    </source>
</evidence>
<dbReference type="AlphaFoldDB" id="A0A6J2X8V2"/>
<dbReference type="RefSeq" id="XP_030747621.1">
    <property type="nucleotide sequence ID" value="XM_030891761.1"/>
</dbReference>
<dbReference type="InParanoid" id="A0A6J2X8V2"/>
<dbReference type="SMART" id="SM00700">
    <property type="entry name" value="JHBP"/>
    <property type="match status" value="1"/>
</dbReference>
<feature type="chain" id="PRO_5026938598" evidence="4">
    <location>
        <begin position="24"/>
        <end position="251"/>
    </location>
</feature>
<dbReference type="PANTHER" id="PTHR11008:SF32">
    <property type="entry name" value="CIRCADIAN CLOCK-CONTROLLED PROTEIN DAYWAKE-RELATED"/>
    <property type="match status" value="1"/>
</dbReference>
<name>A0A6J2X8V2_SITOR</name>
<keyword evidence="5" id="KW-1185">Reference proteome</keyword>
<dbReference type="Gene3D" id="3.15.10.30">
    <property type="entry name" value="Haemolymph juvenile hormone binding protein"/>
    <property type="match status" value="1"/>
</dbReference>
<keyword evidence="1 4" id="KW-0732">Signal</keyword>
<dbReference type="OrthoDB" id="8190514at2759"/>
<feature type="signal peptide" evidence="4">
    <location>
        <begin position="1"/>
        <end position="23"/>
    </location>
</feature>
<dbReference type="FunCoup" id="A0A6J2X8V2">
    <property type="interactions" value="32"/>
</dbReference>
<dbReference type="PANTHER" id="PTHR11008">
    <property type="entry name" value="PROTEIN TAKEOUT-LIKE PROTEIN"/>
    <property type="match status" value="1"/>
</dbReference>
<organism evidence="5 6">
    <name type="scientific">Sitophilus oryzae</name>
    <name type="common">Rice weevil</name>
    <name type="synonym">Curculio oryzae</name>
    <dbReference type="NCBI Taxonomy" id="7048"/>
    <lineage>
        <taxon>Eukaryota</taxon>
        <taxon>Metazoa</taxon>
        <taxon>Ecdysozoa</taxon>
        <taxon>Arthropoda</taxon>
        <taxon>Hexapoda</taxon>
        <taxon>Insecta</taxon>
        <taxon>Pterygota</taxon>
        <taxon>Neoptera</taxon>
        <taxon>Endopterygota</taxon>
        <taxon>Coleoptera</taxon>
        <taxon>Polyphaga</taxon>
        <taxon>Cucujiformia</taxon>
        <taxon>Curculionidae</taxon>
        <taxon>Dryophthorinae</taxon>
        <taxon>Sitophilus</taxon>
    </lineage>
</organism>
<dbReference type="GO" id="GO:0005615">
    <property type="term" value="C:extracellular space"/>
    <property type="evidence" value="ECO:0007669"/>
    <property type="project" value="TreeGrafter"/>
</dbReference>
<protein>
    <submittedName>
        <fullName evidence="6">Protein takeout-like</fullName>
    </submittedName>
</protein>
<gene>
    <name evidence="6" type="primary">LOC115876074</name>
</gene>
<sequence length="251" mass="28532">MMNRMRLTVFVGVLASCCILSECAKLPSSWGRCHKSDKDFSTCLRKNVEDAIRKLRYPTPELGMNALDPLDIPELYIGQGKGPVNVAQHFKNVKLFGLTNVDVQKVNVDFEKNQLVAQSTNPELRLQGDYDMKGRVLLLPIYGQGPCNVTLLNMKILHTLTWEKIQKKGKTFLKPVDFKVSMEPDRVIFKFDNLFDGQKELGDNINKVLNDAWDEVFGDVKPGYEKSFGLIFKDLASRILTRVAEDEVFLE</sequence>
<dbReference type="FunFam" id="3.15.10.30:FF:000001">
    <property type="entry name" value="Takeout-like protein 1"/>
    <property type="match status" value="1"/>
</dbReference>
<dbReference type="PROSITE" id="PS51257">
    <property type="entry name" value="PROKAR_LIPOPROTEIN"/>
    <property type="match status" value="1"/>
</dbReference>
<evidence type="ECO:0000256" key="2">
    <source>
        <dbReference type="ARBA" id="ARBA00023108"/>
    </source>
</evidence>
<proteinExistence type="inferred from homology"/>
<dbReference type="GO" id="GO:0007623">
    <property type="term" value="P:circadian rhythm"/>
    <property type="evidence" value="ECO:0007669"/>
    <property type="project" value="UniProtKB-ARBA"/>
</dbReference>
<dbReference type="Proteomes" id="UP000504635">
    <property type="component" value="Unplaced"/>
</dbReference>
<dbReference type="KEGG" id="soy:115876074"/>
<keyword evidence="2" id="KW-0090">Biological rhythms</keyword>
<accession>A0A6J2X8V2</accession>
<dbReference type="InterPro" id="IPR038606">
    <property type="entry name" value="To_sf"/>
</dbReference>
<evidence type="ECO:0000313" key="5">
    <source>
        <dbReference type="Proteomes" id="UP000504635"/>
    </source>
</evidence>
<reference evidence="6" key="1">
    <citation type="submission" date="2025-08" db="UniProtKB">
        <authorList>
            <consortium name="RefSeq"/>
        </authorList>
    </citation>
    <scope>IDENTIFICATION</scope>
    <source>
        <tissue evidence="6">Gonads</tissue>
    </source>
</reference>
<dbReference type="Pfam" id="PF06585">
    <property type="entry name" value="JHBP"/>
    <property type="match status" value="1"/>
</dbReference>